<accession>A0A0C3FKA3</accession>
<name>A0A0C3FKA3_PILCF</name>
<sequence>MDGESSETTTDFNAKSTSSEPLIGAHKFQERTNRRQHTLADVVTEGLELLWWEKAEILPFLPIEIGLQQPHQTTPSAFSYDKECINRACKEVDFFKKMCMGGMLHLWMALRRQLCCTLHVNDIRILTDGDKAVEESKRKNDLDVSRHRSTLQCAVYCKAWVKEDSMRSPTRGIFAGPKKTPRICGYALRMTRFLAV</sequence>
<organism evidence="1 2">
    <name type="scientific">Piloderma croceum (strain F 1598)</name>
    <dbReference type="NCBI Taxonomy" id="765440"/>
    <lineage>
        <taxon>Eukaryota</taxon>
        <taxon>Fungi</taxon>
        <taxon>Dikarya</taxon>
        <taxon>Basidiomycota</taxon>
        <taxon>Agaricomycotina</taxon>
        <taxon>Agaricomycetes</taxon>
        <taxon>Agaricomycetidae</taxon>
        <taxon>Atheliales</taxon>
        <taxon>Atheliaceae</taxon>
        <taxon>Piloderma</taxon>
    </lineage>
</organism>
<dbReference type="AlphaFoldDB" id="A0A0C3FKA3"/>
<dbReference type="Proteomes" id="UP000054166">
    <property type="component" value="Unassembled WGS sequence"/>
</dbReference>
<reference evidence="1 2" key="1">
    <citation type="submission" date="2014-04" db="EMBL/GenBank/DDBJ databases">
        <authorList>
            <consortium name="DOE Joint Genome Institute"/>
            <person name="Kuo A."/>
            <person name="Tarkka M."/>
            <person name="Buscot F."/>
            <person name="Kohler A."/>
            <person name="Nagy L.G."/>
            <person name="Floudas D."/>
            <person name="Copeland A."/>
            <person name="Barry K.W."/>
            <person name="Cichocki N."/>
            <person name="Veneault-Fourrey C."/>
            <person name="LaButti K."/>
            <person name="Lindquist E.A."/>
            <person name="Lipzen A."/>
            <person name="Lundell T."/>
            <person name="Morin E."/>
            <person name="Murat C."/>
            <person name="Sun H."/>
            <person name="Tunlid A."/>
            <person name="Henrissat B."/>
            <person name="Grigoriev I.V."/>
            <person name="Hibbett D.S."/>
            <person name="Martin F."/>
            <person name="Nordberg H.P."/>
            <person name="Cantor M.N."/>
            <person name="Hua S.X."/>
        </authorList>
    </citation>
    <scope>NUCLEOTIDE SEQUENCE [LARGE SCALE GENOMIC DNA]</scope>
    <source>
        <strain evidence="1 2">F 1598</strain>
    </source>
</reference>
<evidence type="ECO:0000313" key="1">
    <source>
        <dbReference type="EMBL" id="KIM79951.1"/>
    </source>
</evidence>
<reference evidence="2" key="2">
    <citation type="submission" date="2015-01" db="EMBL/GenBank/DDBJ databases">
        <title>Evolutionary Origins and Diversification of the Mycorrhizal Mutualists.</title>
        <authorList>
            <consortium name="DOE Joint Genome Institute"/>
            <consortium name="Mycorrhizal Genomics Consortium"/>
            <person name="Kohler A."/>
            <person name="Kuo A."/>
            <person name="Nagy L.G."/>
            <person name="Floudas D."/>
            <person name="Copeland A."/>
            <person name="Barry K.W."/>
            <person name="Cichocki N."/>
            <person name="Veneault-Fourrey C."/>
            <person name="LaButti K."/>
            <person name="Lindquist E.A."/>
            <person name="Lipzen A."/>
            <person name="Lundell T."/>
            <person name="Morin E."/>
            <person name="Murat C."/>
            <person name="Riley R."/>
            <person name="Ohm R."/>
            <person name="Sun H."/>
            <person name="Tunlid A."/>
            <person name="Henrissat B."/>
            <person name="Grigoriev I.V."/>
            <person name="Hibbett D.S."/>
            <person name="Martin F."/>
        </authorList>
    </citation>
    <scope>NUCLEOTIDE SEQUENCE [LARGE SCALE GENOMIC DNA]</scope>
    <source>
        <strain evidence="2">F 1598</strain>
    </source>
</reference>
<dbReference type="InParanoid" id="A0A0C3FKA3"/>
<dbReference type="EMBL" id="KN833006">
    <property type="protein sequence ID" value="KIM79951.1"/>
    <property type="molecule type" value="Genomic_DNA"/>
</dbReference>
<dbReference type="HOGENOM" id="CLU_1390713_0_0_1"/>
<protein>
    <submittedName>
        <fullName evidence="1">Uncharacterized protein</fullName>
    </submittedName>
</protein>
<proteinExistence type="predicted"/>
<keyword evidence="2" id="KW-1185">Reference proteome</keyword>
<evidence type="ECO:0000313" key="2">
    <source>
        <dbReference type="Proteomes" id="UP000054166"/>
    </source>
</evidence>
<gene>
    <name evidence="1" type="ORF">PILCRDRAFT_541300</name>
</gene>